<name>D3DHV3_HYDTT</name>
<dbReference type="eggNOG" id="COG1999">
    <property type="taxonomic scope" value="Bacteria"/>
</dbReference>
<dbReference type="KEGG" id="hth:HTH_0946"/>
<feature type="binding site" evidence="2">
    <location>
        <position position="160"/>
    </location>
    <ligand>
        <name>Cu cation</name>
        <dbReference type="ChEBI" id="CHEBI:23378"/>
    </ligand>
</feature>
<keyword evidence="4" id="KW-0812">Transmembrane</keyword>
<feature type="transmembrane region" description="Helical" evidence="4">
    <location>
        <begin position="227"/>
        <end position="248"/>
    </location>
</feature>
<dbReference type="GO" id="GO:0046872">
    <property type="term" value="F:metal ion binding"/>
    <property type="evidence" value="ECO:0007669"/>
    <property type="project" value="UniProtKB-KW"/>
</dbReference>
<dbReference type="OrthoDB" id="9786756at2"/>
<reference evidence="5 6" key="1">
    <citation type="journal article" date="2010" name="J. Bacteriol.">
        <title>Complete genome sequence of the thermophilic, obligately chemolithoautotrophic hydrogen-oxidizing bacterium Hydrogenobacter thermophilus TK-6.</title>
        <authorList>
            <person name="Arai H."/>
            <person name="Kanbe H."/>
            <person name="Ishii M."/>
            <person name="Igarashi Y."/>
        </authorList>
    </citation>
    <scope>NUCLEOTIDE SEQUENCE [LARGE SCALE GENOMIC DNA]</scope>
    <source>
        <strain evidence="6">DSM 6534 / IAM 12695 / TK-6</strain>
    </source>
</reference>
<dbReference type="InterPro" id="IPR003782">
    <property type="entry name" value="SCO1/SenC"/>
</dbReference>
<feature type="binding site" evidence="2">
    <location>
        <position position="75"/>
    </location>
    <ligand>
        <name>Cu cation</name>
        <dbReference type="ChEBI" id="CHEBI:23378"/>
    </ligand>
</feature>
<dbReference type="RefSeq" id="WP_012963585.1">
    <property type="nucleotide sequence ID" value="NC_013799.1"/>
</dbReference>
<protein>
    <submittedName>
        <fullName evidence="5">SCO1/SenC/PrrC family protein</fullName>
    </submittedName>
</protein>
<organism evidence="5 6">
    <name type="scientific">Hydrogenobacter thermophilus (strain DSM 6534 / IAM 12695 / TK-6)</name>
    <dbReference type="NCBI Taxonomy" id="608538"/>
    <lineage>
        <taxon>Bacteria</taxon>
        <taxon>Pseudomonadati</taxon>
        <taxon>Aquificota</taxon>
        <taxon>Aquificia</taxon>
        <taxon>Aquificales</taxon>
        <taxon>Aquificaceae</taxon>
        <taxon>Hydrogenobacter</taxon>
    </lineage>
</organism>
<dbReference type="STRING" id="608538.HTH_0946"/>
<keyword evidence="2" id="KW-0479">Metal-binding</keyword>
<evidence type="ECO:0000313" key="6">
    <source>
        <dbReference type="Proteomes" id="UP000002574"/>
    </source>
</evidence>
<dbReference type="EMBL" id="AP011112">
    <property type="protein sequence ID" value="BAI69405.1"/>
    <property type="molecule type" value="Genomic_DNA"/>
</dbReference>
<feature type="disulfide bond" description="Redox-active" evidence="3">
    <location>
        <begin position="75"/>
        <end position="79"/>
    </location>
</feature>
<evidence type="ECO:0000256" key="4">
    <source>
        <dbReference type="SAM" id="Phobius"/>
    </source>
</evidence>
<dbReference type="Pfam" id="PF02630">
    <property type="entry name" value="SCO1-SenC"/>
    <property type="match status" value="1"/>
</dbReference>
<keyword evidence="2" id="KW-0186">Copper</keyword>
<dbReference type="AlphaFoldDB" id="D3DHV3"/>
<dbReference type="KEGG" id="hte:Hydth_0942"/>
<feature type="binding site" evidence="2">
    <location>
        <position position="79"/>
    </location>
    <ligand>
        <name>Cu cation</name>
        <dbReference type="ChEBI" id="CHEBI:23378"/>
    </ligand>
</feature>
<comment type="similarity">
    <text evidence="1">Belongs to the SCO1/2 family.</text>
</comment>
<sequence length="254" mass="29208">MKRLLFILLLVHLAYPYGNLPRDAYFDPSVLEINQDLYLGKKLKDYTMLTDRGWTSLYKVIDNRPTILQLAYYTCDASCPILTENLLKAVKDLDGKKFNVVVLSFDKRDNIDTLKAFKKKLGNVPDNWTFGILQEEDIKDITQSVGFKFFFSERDKTFVHPNTLIFLSPDAKVMRYLFGTFPKTKDVNLALIDAQREKPSINNIVDLALLACYRYDPSRSRYTIDPLVIFAMMGFGLLGITALLTLTYKKAQEV</sequence>
<evidence type="ECO:0000256" key="1">
    <source>
        <dbReference type="ARBA" id="ARBA00010996"/>
    </source>
</evidence>
<accession>D3DHV3</accession>
<dbReference type="SUPFAM" id="SSF52833">
    <property type="entry name" value="Thioredoxin-like"/>
    <property type="match status" value="1"/>
</dbReference>
<proteinExistence type="inferred from homology"/>
<evidence type="ECO:0000256" key="3">
    <source>
        <dbReference type="PIRSR" id="PIRSR603782-2"/>
    </source>
</evidence>
<keyword evidence="4" id="KW-1133">Transmembrane helix</keyword>
<dbReference type="Gene3D" id="3.40.30.10">
    <property type="entry name" value="Glutaredoxin"/>
    <property type="match status" value="1"/>
</dbReference>
<gene>
    <name evidence="5" type="ordered locus">HTH_0946</name>
</gene>
<dbReference type="InterPro" id="IPR036249">
    <property type="entry name" value="Thioredoxin-like_sf"/>
</dbReference>
<keyword evidence="4" id="KW-0472">Membrane</keyword>
<keyword evidence="3" id="KW-1015">Disulfide bond</keyword>
<keyword evidence="6" id="KW-1185">Reference proteome</keyword>
<evidence type="ECO:0000313" key="5">
    <source>
        <dbReference type="EMBL" id="BAI69405.1"/>
    </source>
</evidence>
<evidence type="ECO:0000256" key="2">
    <source>
        <dbReference type="PIRSR" id="PIRSR603782-1"/>
    </source>
</evidence>
<dbReference type="Proteomes" id="UP000002574">
    <property type="component" value="Chromosome"/>
</dbReference>